<dbReference type="AlphaFoldDB" id="A0A6L2LNH8"/>
<feature type="domain" description="Retrovirus-related Pol polyprotein from transposon TNT 1-94-like beta-barrel" evidence="2">
    <location>
        <begin position="89"/>
        <end position="156"/>
    </location>
</feature>
<sequence length="424" mass="48858">MICVCWLADSISEDIRRYNNQNLFYRKFVCYESLEDIKIDQSQDLKGQILEILVIIAKKKAIRSTIVPILRKKGQVMFVAKDDSSLERDVDWFMTYEEFDAGHVFMGNDSPCKVVGIGTIQIKMHDGVVRTLTDVCHVPDLKKKLISLGVLDSKGFKYISENGVLLVSKGYPIWSPSKRRFIHGRDVTFDEDYLFRVKQDPVKLKLEDGVSRKVEDVHKQDYVTYALQLAKEVESLELATYREAITSKDSDMWITTIGEEIESIHENKTWELVYLTERRKFAGCKWVFKMKTGLPGSNIIKFKARLLVKGYSQKEGIDYNEIFSPVYSFLSHFRLSTTCAPQTEAEIEYMSRIPYASVVGNLMYVMVCTRPNIAQAISVVSRYMAHPGKEHWNAVKCVFCCLKWTFNVGLFYGGDHEYLVVEYS</sequence>
<dbReference type="Pfam" id="PF25597">
    <property type="entry name" value="SH3_retrovirus"/>
    <property type="match status" value="1"/>
</dbReference>
<evidence type="ECO:0000259" key="1">
    <source>
        <dbReference type="Pfam" id="PF07727"/>
    </source>
</evidence>
<reference evidence="4" key="1">
    <citation type="journal article" date="2019" name="Sci. Rep.">
        <title>Draft genome of Tanacetum cinerariifolium, the natural source of mosquito coil.</title>
        <authorList>
            <person name="Yamashiro T."/>
            <person name="Shiraishi A."/>
            <person name="Satake H."/>
            <person name="Nakayama K."/>
        </authorList>
    </citation>
    <scope>NUCLEOTIDE SEQUENCE</scope>
</reference>
<dbReference type="Pfam" id="PF22936">
    <property type="entry name" value="Pol_BBD"/>
    <property type="match status" value="1"/>
</dbReference>
<evidence type="ECO:0000259" key="3">
    <source>
        <dbReference type="Pfam" id="PF25597"/>
    </source>
</evidence>
<feature type="domain" description="Reverse transcriptase Ty1/copia-type" evidence="1">
    <location>
        <begin position="267"/>
        <end position="362"/>
    </location>
</feature>
<protein>
    <submittedName>
        <fullName evidence="4">Uncharacterized protein</fullName>
    </submittedName>
</protein>
<dbReference type="PANTHER" id="PTHR11439">
    <property type="entry name" value="GAG-POL-RELATED RETROTRANSPOSON"/>
    <property type="match status" value="1"/>
</dbReference>
<evidence type="ECO:0000313" key="4">
    <source>
        <dbReference type="EMBL" id="GEU62740.1"/>
    </source>
</evidence>
<organism evidence="4">
    <name type="scientific">Tanacetum cinerariifolium</name>
    <name type="common">Dalmatian daisy</name>
    <name type="synonym">Chrysanthemum cinerariifolium</name>
    <dbReference type="NCBI Taxonomy" id="118510"/>
    <lineage>
        <taxon>Eukaryota</taxon>
        <taxon>Viridiplantae</taxon>
        <taxon>Streptophyta</taxon>
        <taxon>Embryophyta</taxon>
        <taxon>Tracheophyta</taxon>
        <taxon>Spermatophyta</taxon>
        <taxon>Magnoliopsida</taxon>
        <taxon>eudicotyledons</taxon>
        <taxon>Gunneridae</taxon>
        <taxon>Pentapetalae</taxon>
        <taxon>asterids</taxon>
        <taxon>campanulids</taxon>
        <taxon>Asterales</taxon>
        <taxon>Asteraceae</taxon>
        <taxon>Asteroideae</taxon>
        <taxon>Anthemideae</taxon>
        <taxon>Anthemidinae</taxon>
        <taxon>Tanacetum</taxon>
    </lineage>
</organism>
<feature type="domain" description="Retroviral polymerase SH3-like" evidence="3">
    <location>
        <begin position="163"/>
        <end position="200"/>
    </location>
</feature>
<dbReference type="InterPro" id="IPR013103">
    <property type="entry name" value="RVT_2"/>
</dbReference>
<proteinExistence type="predicted"/>
<gene>
    <name evidence="4" type="ORF">Tci_034718</name>
</gene>
<name>A0A6L2LNH8_TANCI</name>
<dbReference type="Pfam" id="PF07727">
    <property type="entry name" value="RVT_2"/>
    <property type="match status" value="1"/>
</dbReference>
<comment type="caution">
    <text evidence="4">The sequence shown here is derived from an EMBL/GenBank/DDBJ whole genome shotgun (WGS) entry which is preliminary data.</text>
</comment>
<dbReference type="EMBL" id="BKCJ010004724">
    <property type="protein sequence ID" value="GEU62740.1"/>
    <property type="molecule type" value="Genomic_DNA"/>
</dbReference>
<dbReference type="PANTHER" id="PTHR11439:SF467">
    <property type="entry name" value="INTEGRASE CATALYTIC DOMAIN-CONTAINING PROTEIN"/>
    <property type="match status" value="1"/>
</dbReference>
<evidence type="ECO:0000259" key="2">
    <source>
        <dbReference type="Pfam" id="PF22936"/>
    </source>
</evidence>
<accession>A0A6L2LNH8</accession>
<dbReference type="InterPro" id="IPR057670">
    <property type="entry name" value="SH3_retrovirus"/>
</dbReference>
<dbReference type="InterPro" id="IPR054722">
    <property type="entry name" value="PolX-like_BBD"/>
</dbReference>